<protein>
    <submittedName>
        <fullName evidence="2">Uncharacterized protein</fullName>
    </submittedName>
</protein>
<evidence type="ECO:0000313" key="2">
    <source>
        <dbReference type="EMBL" id="CAH9418625.1"/>
    </source>
</evidence>
<keyword evidence="3" id="KW-1185">Reference proteome</keyword>
<accession>A0ABM9H4Q6</accession>
<feature type="region of interest" description="Disordered" evidence="1">
    <location>
        <begin position="1"/>
        <end position="46"/>
    </location>
</feature>
<evidence type="ECO:0000256" key="1">
    <source>
        <dbReference type="SAM" id="MobiDB-lite"/>
    </source>
</evidence>
<gene>
    <name evidence="2" type="ORF">SGL43_05675</name>
</gene>
<dbReference type="Proteomes" id="UP001154015">
    <property type="component" value="Unassembled WGS sequence"/>
</dbReference>
<evidence type="ECO:0000313" key="3">
    <source>
        <dbReference type="Proteomes" id="UP001154015"/>
    </source>
</evidence>
<dbReference type="EMBL" id="CAKXYP010000019">
    <property type="protein sequence ID" value="CAH9418625.1"/>
    <property type="molecule type" value="Genomic_DNA"/>
</dbReference>
<sequence>MTAPDVSETRQDQAKLGHPGWMFGVRPSTRPSGGPVDGRTPHSEKP</sequence>
<comment type="caution">
    <text evidence="2">The sequence shown here is derived from an EMBL/GenBank/DDBJ whole genome shotgun (WGS) entry which is preliminary data.</text>
</comment>
<organism evidence="2 3">
    <name type="scientific">Streptomyces globisporus</name>
    <dbReference type="NCBI Taxonomy" id="1908"/>
    <lineage>
        <taxon>Bacteria</taxon>
        <taxon>Bacillati</taxon>
        <taxon>Actinomycetota</taxon>
        <taxon>Actinomycetes</taxon>
        <taxon>Kitasatosporales</taxon>
        <taxon>Streptomycetaceae</taxon>
        <taxon>Streptomyces</taxon>
    </lineage>
</organism>
<proteinExistence type="predicted"/>
<name>A0ABM9H4Q6_STRGL</name>
<reference evidence="2" key="1">
    <citation type="submission" date="2022-03" db="EMBL/GenBank/DDBJ databases">
        <authorList>
            <person name="Leyn A S."/>
        </authorList>
    </citation>
    <scope>NUCLEOTIDE SEQUENCE</scope>
    <source>
        <strain evidence="2">Streptomyces globisporus 4-3</strain>
    </source>
</reference>